<dbReference type="Proteomes" id="UP000199373">
    <property type="component" value="Unassembled WGS sequence"/>
</dbReference>
<gene>
    <name evidence="2" type="ORF">SAMN04487850_0062</name>
</gene>
<evidence type="ECO:0000256" key="1">
    <source>
        <dbReference type="SAM" id="SignalP"/>
    </source>
</evidence>
<sequence length="363" mass="41810">MNKKILLFLISMASFVSCSDKSGAEFEVSLEGQLVKMDINKGLWPKWMLGDNIYARDQDWSIYSGKMTRTEWQKAEKILVKGHGQNEFGCMDLSQDNHGAIYVIDHPEIDETVFESTLATLTKIPHTDNHSTFKDPTKWERYDLRQMPRFYQGGTTFVVLSDSTLLLIGAPEDDLRHVLATVNFKNQTVTPLDYWPNDSTPEVLTEEKWAVYTEGGVADNGKGRFLYWGDSGKLAFIFTIDGNKTNILNYIYSDHLPIPVIDKTLSTERIHCCADNDRIYLLYKHSNSKGEIMEEFDRKAPFPWGNTVEVYDWDGVKQHIIHLDKFGQEIMLSKDGKTLYLYSDFIDDETDPYIYSYDLSSLY</sequence>
<feature type="signal peptide" evidence="1">
    <location>
        <begin position="1"/>
        <end position="18"/>
    </location>
</feature>
<proteinExistence type="predicted"/>
<reference evidence="2 3" key="1">
    <citation type="submission" date="2016-10" db="EMBL/GenBank/DDBJ databases">
        <authorList>
            <person name="de Groot N.N."/>
        </authorList>
    </citation>
    <scope>NUCLEOTIDE SEQUENCE [LARGE SCALE GENOMIC DNA]</scope>
    <source>
        <strain evidence="2 3">TC2-24</strain>
    </source>
</reference>
<accession>A0A1I0LXW5</accession>
<keyword evidence="3" id="KW-1185">Reference proteome</keyword>
<dbReference type="SUPFAM" id="SSF82171">
    <property type="entry name" value="DPP6 N-terminal domain-like"/>
    <property type="match status" value="1"/>
</dbReference>
<protein>
    <recommendedName>
        <fullName evidence="4">TolB-like 6-blade propeller-like</fullName>
    </recommendedName>
</protein>
<feature type="chain" id="PRO_5011680856" description="TolB-like 6-blade propeller-like" evidence="1">
    <location>
        <begin position="19"/>
        <end position="363"/>
    </location>
</feature>
<dbReference type="AlphaFoldDB" id="A0A1I0LXW5"/>
<dbReference type="RefSeq" id="WP_091913969.1">
    <property type="nucleotide sequence ID" value="NZ_FOIQ01000001.1"/>
</dbReference>
<name>A0A1I0LXW5_9BACT</name>
<dbReference type="EMBL" id="FOIQ01000001">
    <property type="protein sequence ID" value="SEV80409.1"/>
    <property type="molecule type" value="Genomic_DNA"/>
</dbReference>
<evidence type="ECO:0008006" key="4">
    <source>
        <dbReference type="Google" id="ProtNLM"/>
    </source>
</evidence>
<keyword evidence="1" id="KW-0732">Signal</keyword>
<evidence type="ECO:0000313" key="3">
    <source>
        <dbReference type="Proteomes" id="UP000199373"/>
    </source>
</evidence>
<organism evidence="2 3">
    <name type="scientific">Prevotella aff. ruminicola Tc2-24</name>
    <dbReference type="NCBI Taxonomy" id="81582"/>
    <lineage>
        <taxon>Bacteria</taxon>
        <taxon>Pseudomonadati</taxon>
        <taxon>Bacteroidota</taxon>
        <taxon>Bacteroidia</taxon>
        <taxon>Bacteroidales</taxon>
        <taxon>Prevotellaceae</taxon>
        <taxon>Prevotella</taxon>
    </lineage>
</organism>
<evidence type="ECO:0000313" key="2">
    <source>
        <dbReference type="EMBL" id="SEV80409.1"/>
    </source>
</evidence>
<dbReference type="PROSITE" id="PS51257">
    <property type="entry name" value="PROKAR_LIPOPROTEIN"/>
    <property type="match status" value="1"/>
</dbReference>